<evidence type="ECO:0000313" key="5">
    <source>
        <dbReference type="Proteomes" id="UP000029393"/>
    </source>
</evidence>
<gene>
    <name evidence="4" type="ORF">N787_02035</name>
</gene>
<reference evidence="4 5" key="1">
    <citation type="submission" date="2013-09" db="EMBL/GenBank/DDBJ databases">
        <title>Genome sequencing of Arenimonas metalli.</title>
        <authorList>
            <person name="Chen F."/>
            <person name="Wang G."/>
        </authorList>
    </citation>
    <scope>NUCLEOTIDE SEQUENCE [LARGE SCALE GENOMIC DNA]</scope>
    <source>
        <strain evidence="4 5">CF5-1</strain>
    </source>
</reference>
<organism evidence="4 5">
    <name type="scientific">Arenimonas metalli CF5-1</name>
    <dbReference type="NCBI Taxonomy" id="1384056"/>
    <lineage>
        <taxon>Bacteria</taxon>
        <taxon>Pseudomonadati</taxon>
        <taxon>Pseudomonadota</taxon>
        <taxon>Gammaproteobacteria</taxon>
        <taxon>Lysobacterales</taxon>
        <taxon>Lysobacteraceae</taxon>
        <taxon>Arenimonas</taxon>
    </lineage>
</organism>
<keyword evidence="5" id="KW-1185">Reference proteome</keyword>
<protein>
    <recommendedName>
        <fullName evidence="3">4'-phosphopantetheinyl transferase domain-containing protein</fullName>
    </recommendedName>
</protein>
<proteinExistence type="inferred from homology"/>
<dbReference type="Proteomes" id="UP000029393">
    <property type="component" value="Unassembled WGS sequence"/>
</dbReference>
<dbReference type="PANTHER" id="PTHR12215">
    <property type="entry name" value="PHOSPHOPANTETHEINE TRANSFERASE"/>
    <property type="match status" value="1"/>
</dbReference>
<sequence length="230" mass="24807">MANAADCRIALASLADVEARLPGPGTAWLTAGEDLRLQGIVAALRRRQYLAGHWLLRVMASDAHGGSPADWRFESDADPRPRLRHVDGRGLWASLSHSGEHLAAAIASAPVGLDLERPRKPRDYVAIARFLFSPEEADQVGATDEGAARERVFHLFWALKEARGKRGGEGLQPSQARRVTARAAEIDTADAWHWDLADGGCVALAAWAGARIECTPYAAPGGAWRYADAD</sequence>
<dbReference type="GO" id="GO:0000287">
    <property type="term" value="F:magnesium ion binding"/>
    <property type="evidence" value="ECO:0007669"/>
    <property type="project" value="InterPro"/>
</dbReference>
<evidence type="ECO:0000256" key="2">
    <source>
        <dbReference type="ARBA" id="ARBA00022679"/>
    </source>
</evidence>
<accession>A0A091B5W2</accession>
<dbReference type="Pfam" id="PF01648">
    <property type="entry name" value="ACPS"/>
    <property type="match status" value="1"/>
</dbReference>
<dbReference type="EMBL" id="AVCK01000012">
    <property type="protein sequence ID" value="KFN47106.1"/>
    <property type="molecule type" value="Genomic_DNA"/>
</dbReference>
<dbReference type="InterPro" id="IPR037143">
    <property type="entry name" value="4-PPantetheinyl_Trfase_dom_sf"/>
</dbReference>
<dbReference type="GO" id="GO:0008897">
    <property type="term" value="F:holo-[acyl-carrier-protein] synthase activity"/>
    <property type="evidence" value="ECO:0007669"/>
    <property type="project" value="InterPro"/>
</dbReference>
<name>A0A091B5W2_9GAMM</name>
<comment type="similarity">
    <text evidence="1">Belongs to the P-Pant transferase superfamily. Gsp/Sfp/HetI/AcpT family.</text>
</comment>
<comment type="caution">
    <text evidence="4">The sequence shown here is derived from an EMBL/GenBank/DDBJ whole genome shotgun (WGS) entry which is preliminary data.</text>
</comment>
<dbReference type="GO" id="GO:0005829">
    <property type="term" value="C:cytosol"/>
    <property type="evidence" value="ECO:0007669"/>
    <property type="project" value="TreeGrafter"/>
</dbReference>
<keyword evidence="2" id="KW-0808">Transferase</keyword>
<dbReference type="Gene3D" id="3.90.470.20">
    <property type="entry name" value="4'-phosphopantetheinyl transferase domain"/>
    <property type="match status" value="1"/>
</dbReference>
<dbReference type="InterPro" id="IPR008278">
    <property type="entry name" value="4-PPantetheinyl_Trfase_dom"/>
</dbReference>
<dbReference type="InterPro" id="IPR050559">
    <property type="entry name" value="P-Pant_transferase_sf"/>
</dbReference>
<evidence type="ECO:0000313" key="4">
    <source>
        <dbReference type="EMBL" id="KFN47106.1"/>
    </source>
</evidence>
<dbReference type="PANTHER" id="PTHR12215:SF10">
    <property type="entry name" value="L-AMINOADIPATE-SEMIALDEHYDE DEHYDROGENASE-PHOSPHOPANTETHEINYL TRANSFERASE"/>
    <property type="match status" value="1"/>
</dbReference>
<dbReference type="GO" id="GO:0019878">
    <property type="term" value="P:lysine biosynthetic process via aminoadipic acid"/>
    <property type="evidence" value="ECO:0007669"/>
    <property type="project" value="TreeGrafter"/>
</dbReference>
<feature type="domain" description="4'-phosphopantetheinyl transferase" evidence="3">
    <location>
        <begin position="110"/>
        <end position="173"/>
    </location>
</feature>
<dbReference type="OrthoDB" id="9808281at2"/>
<dbReference type="SUPFAM" id="SSF56214">
    <property type="entry name" value="4'-phosphopantetheinyl transferase"/>
    <property type="match status" value="2"/>
</dbReference>
<dbReference type="PATRIC" id="fig|1384056.3.peg.1026"/>
<dbReference type="eggNOG" id="COG2091">
    <property type="taxonomic scope" value="Bacteria"/>
</dbReference>
<evidence type="ECO:0000259" key="3">
    <source>
        <dbReference type="Pfam" id="PF01648"/>
    </source>
</evidence>
<dbReference type="STRING" id="1384056.N787_02035"/>
<dbReference type="AlphaFoldDB" id="A0A091B5W2"/>
<evidence type="ECO:0000256" key="1">
    <source>
        <dbReference type="ARBA" id="ARBA00010990"/>
    </source>
</evidence>
<dbReference type="RefSeq" id="WP_052575151.1">
    <property type="nucleotide sequence ID" value="NZ_AVCK01000012.1"/>
</dbReference>